<dbReference type="GO" id="GO:0000932">
    <property type="term" value="C:P-body"/>
    <property type="evidence" value="ECO:0007669"/>
    <property type="project" value="TreeGrafter"/>
</dbReference>
<dbReference type="SMART" id="SM00955">
    <property type="entry name" value="RNB"/>
    <property type="match status" value="1"/>
</dbReference>
<dbReference type="GO" id="GO:0006402">
    <property type="term" value="P:mRNA catabolic process"/>
    <property type="evidence" value="ECO:0007669"/>
    <property type="project" value="TreeGrafter"/>
</dbReference>
<dbReference type="InterPro" id="IPR050180">
    <property type="entry name" value="RNR_Ribonuclease"/>
</dbReference>
<gene>
    <name evidence="3" type="ORF">FFLO_02168</name>
</gene>
<accession>A0A8K0JN85</accession>
<evidence type="ECO:0000259" key="2">
    <source>
        <dbReference type="SMART" id="SM00955"/>
    </source>
</evidence>
<proteinExistence type="predicted"/>
<evidence type="ECO:0000313" key="3">
    <source>
        <dbReference type="EMBL" id="KAG7562388.1"/>
    </source>
</evidence>
<dbReference type="Pfam" id="PF00773">
    <property type="entry name" value="RNB"/>
    <property type="match status" value="1"/>
</dbReference>
<dbReference type="GO" id="GO:0000175">
    <property type="term" value="F:3'-5'-RNA exonuclease activity"/>
    <property type="evidence" value="ECO:0007669"/>
    <property type="project" value="TreeGrafter"/>
</dbReference>
<dbReference type="PANTHER" id="PTHR23355:SF65">
    <property type="entry name" value="EXORIBONUCLEASE CYT-4, PUTATIVE (AFU_ORTHOLOGUE AFUA_7G01550)-RELATED"/>
    <property type="match status" value="1"/>
</dbReference>
<dbReference type="OrthoDB" id="2285229at2759"/>
<keyword evidence="4" id="KW-1185">Reference proteome</keyword>
<organism evidence="3 4">
    <name type="scientific">Filobasidium floriforme</name>
    <dbReference type="NCBI Taxonomy" id="5210"/>
    <lineage>
        <taxon>Eukaryota</taxon>
        <taxon>Fungi</taxon>
        <taxon>Dikarya</taxon>
        <taxon>Basidiomycota</taxon>
        <taxon>Agaricomycotina</taxon>
        <taxon>Tremellomycetes</taxon>
        <taxon>Filobasidiales</taxon>
        <taxon>Filobasidiaceae</taxon>
        <taxon>Filobasidium</taxon>
    </lineage>
</organism>
<dbReference type="Proteomes" id="UP000812966">
    <property type="component" value="Unassembled WGS sequence"/>
</dbReference>
<feature type="compositionally biased region" description="Polar residues" evidence="1">
    <location>
        <begin position="45"/>
        <end position="56"/>
    </location>
</feature>
<dbReference type="InterPro" id="IPR012340">
    <property type="entry name" value="NA-bd_OB-fold"/>
</dbReference>
<evidence type="ECO:0000313" key="4">
    <source>
        <dbReference type="Proteomes" id="UP000812966"/>
    </source>
</evidence>
<dbReference type="GO" id="GO:0003723">
    <property type="term" value="F:RNA binding"/>
    <property type="evidence" value="ECO:0007669"/>
    <property type="project" value="InterPro"/>
</dbReference>
<dbReference type="InterPro" id="IPR001900">
    <property type="entry name" value="RNase_II/R"/>
</dbReference>
<dbReference type="SUPFAM" id="SSF50249">
    <property type="entry name" value="Nucleic acid-binding proteins"/>
    <property type="match status" value="1"/>
</dbReference>
<evidence type="ECO:0000256" key="1">
    <source>
        <dbReference type="SAM" id="MobiDB-lite"/>
    </source>
</evidence>
<reference evidence="3" key="1">
    <citation type="submission" date="2020-04" db="EMBL/GenBank/DDBJ databases">
        <title>Analysis of mating type loci in Filobasidium floriforme.</title>
        <authorList>
            <person name="Nowrousian M."/>
        </authorList>
    </citation>
    <scope>NUCLEOTIDE SEQUENCE</scope>
    <source>
        <strain evidence="3">CBS 6242</strain>
    </source>
</reference>
<name>A0A8K0JN85_9TREE</name>
<sequence length="971" mass="108442">MKASAHRSLRLLTDVAKSGVSPRRHAVRTFISTSSVARQEKSARRTTGANIVPSTDRSNRTPIAWTMAATSYSEEARAFVSGPDAEHIDSFEVVPDEKEEPTMSILDRSKVRRGVIVECRRSQTSFIGIVLATAIAANRIRFMIMDSSGQVVPCSEEDVQFVFRPNSSKPVSKKGKERETVGPDEIDMQVPLDVVERAFSLDAMFPIETTDASEKEEIRLVMAKRSEARRILSRKLRKIQIAAERQTGRLLRDRSGCFQPESLWEEAHAENAHLADRNIWPALTCEDVLTKRFGGSQDEMARFALHTILMSRPDLFQADESDMKISGKFAARPGWMVDDLEAGKKAFQAWETAPDSDAAAEVREFIEKCREIVLVRRESDNQDPQPDPTLSQSSKRLLRLFKQRILEQRTIQRSPYWSFVPAILGATNLYKVDLLDMGTLMRFLWEMGEIGNSGNITAFKLRDLEDKEGDLRLRPSGSYTAPVHTSSTDSLEAQLNLPDTHESLRHDFGSLPVYVIDSADAKELDDGISLERIPGSSDRWIHVHIADPTRWLAPEDDITSRAMRHGSTFYAAGDGARPMMPNELVMSAMSLGAKRDQRAPQVVLTFSAKVTGNGELLDYQIRAGMVQNVKTITYSSVDDVLQGGSQAHGLDDACSQDLRDLHSLAQTVRRRRLAHSGLEWFVSEAEVAVARSGETTNVEWQMPDHPHAPSRILVSECMILAGQVAGKFASERDLALPYRGSNVPYIPQRGLPEGWTSEMAIQDLLKKRDPVTLATSQLDVARLGMFVRGAPPSPRPIDHWILGISAQHGGYSRVTSPLRRFSDMIGHWQIKQALVPSAGKPLFDEAHMERLCVYTNKADRRIRRLDLASRAFWKALAVKRALDQGGSMANGVNLHDVTGIVTAVTDYSAIRKRRSTSLYVPDLALRVHLSQGDIVLDGGLRRWEIGQPVRARIHEAILWPTPFINAEPLED</sequence>
<dbReference type="PANTHER" id="PTHR23355">
    <property type="entry name" value="RIBONUCLEASE"/>
    <property type="match status" value="1"/>
</dbReference>
<feature type="region of interest" description="Disordered" evidence="1">
    <location>
        <begin position="38"/>
        <end position="57"/>
    </location>
</feature>
<dbReference type="EMBL" id="JABELV010000033">
    <property type="protein sequence ID" value="KAG7562388.1"/>
    <property type="molecule type" value="Genomic_DNA"/>
</dbReference>
<comment type="caution">
    <text evidence="3">The sequence shown here is derived from an EMBL/GenBank/DDBJ whole genome shotgun (WGS) entry which is preliminary data.</text>
</comment>
<feature type="domain" description="RNB" evidence="2">
    <location>
        <begin position="505"/>
        <end position="836"/>
    </location>
</feature>
<dbReference type="AlphaFoldDB" id="A0A8K0JN85"/>
<protein>
    <recommendedName>
        <fullName evidence="2">RNB domain-containing protein</fullName>
    </recommendedName>
</protein>